<dbReference type="NCBIfam" id="TIGR00051">
    <property type="entry name" value="YbgC/FadM family acyl-CoA thioesterase"/>
    <property type="match status" value="1"/>
</dbReference>
<dbReference type="GO" id="GO:0047617">
    <property type="term" value="F:fatty acyl-CoA hydrolase activity"/>
    <property type="evidence" value="ECO:0007669"/>
    <property type="project" value="TreeGrafter"/>
</dbReference>
<organism evidence="4 5">
    <name type="scientific">Terasakiispira papahanaumokuakeensis</name>
    <dbReference type="NCBI Taxonomy" id="197479"/>
    <lineage>
        <taxon>Bacteria</taxon>
        <taxon>Pseudomonadati</taxon>
        <taxon>Pseudomonadota</taxon>
        <taxon>Gammaproteobacteria</taxon>
        <taxon>Oceanospirillales</taxon>
        <taxon>Terasakiispira</taxon>
    </lineage>
</organism>
<reference evidence="4 5" key="1">
    <citation type="submission" date="2016-08" db="EMBL/GenBank/DDBJ databases">
        <authorList>
            <person name="Seilhamer J.J."/>
        </authorList>
    </citation>
    <scope>NUCLEOTIDE SEQUENCE [LARGE SCALE GENOMIC DNA]</scope>
    <source>
        <strain evidence="4 5">PH27A</strain>
    </source>
</reference>
<dbReference type="PIRSF" id="PIRSF003230">
    <property type="entry name" value="YbgC"/>
    <property type="match status" value="1"/>
</dbReference>
<evidence type="ECO:0000259" key="3">
    <source>
        <dbReference type="Pfam" id="PF03061"/>
    </source>
</evidence>
<dbReference type="PANTHER" id="PTHR31793">
    <property type="entry name" value="4-HYDROXYBENZOYL-COA THIOESTERASE FAMILY MEMBER"/>
    <property type="match status" value="1"/>
</dbReference>
<accession>A0A1E2V9A0</accession>
<evidence type="ECO:0000256" key="1">
    <source>
        <dbReference type="ARBA" id="ARBA00005953"/>
    </source>
</evidence>
<keyword evidence="2" id="KW-0378">Hydrolase</keyword>
<comment type="caution">
    <text evidence="4">The sequence shown here is derived from an EMBL/GenBank/DDBJ whole genome shotgun (WGS) entry which is preliminary data.</text>
</comment>
<gene>
    <name evidence="4" type="ORF">BFW38_07590</name>
</gene>
<dbReference type="STRING" id="197479.BFW38_07590"/>
<dbReference type="CDD" id="cd00586">
    <property type="entry name" value="4HBT"/>
    <property type="match status" value="1"/>
</dbReference>
<dbReference type="PANTHER" id="PTHR31793:SF37">
    <property type="entry name" value="ACYL-COA THIOESTER HYDROLASE YBGC"/>
    <property type="match status" value="1"/>
</dbReference>
<dbReference type="Pfam" id="PF03061">
    <property type="entry name" value="4HBT"/>
    <property type="match status" value="1"/>
</dbReference>
<dbReference type="EMBL" id="MDTQ01000001">
    <property type="protein sequence ID" value="ODC03432.1"/>
    <property type="molecule type" value="Genomic_DNA"/>
</dbReference>
<dbReference type="Gene3D" id="3.10.129.10">
    <property type="entry name" value="Hotdog Thioesterase"/>
    <property type="match status" value="1"/>
</dbReference>
<sequence>MASFEQQHQFPVRVYYEDTDAGGIVYYVNYLKFMERGRTEWLRSLGFEQKALPVLFVVRDVQARYRKPAHLDDALTVMTRVQQCGRASLTFVQQVLRDTELLCEAQVQVACIDARAMHPCALPAPIADALMQLS</sequence>
<dbReference type="Proteomes" id="UP000094291">
    <property type="component" value="Unassembled WGS sequence"/>
</dbReference>
<name>A0A1E2V9A0_9GAMM</name>
<dbReference type="AlphaFoldDB" id="A0A1E2V9A0"/>
<dbReference type="InterPro" id="IPR050563">
    <property type="entry name" value="4-hydroxybenzoyl-CoA_TE"/>
</dbReference>
<dbReference type="InterPro" id="IPR006684">
    <property type="entry name" value="YbgC/YbaW"/>
</dbReference>
<protein>
    <submittedName>
        <fullName evidence="4">Tol-pal system-associated acyl-CoA thioesterase</fullName>
    </submittedName>
</protein>
<dbReference type="OrthoDB" id="9808429at2"/>
<comment type="similarity">
    <text evidence="1">Belongs to the 4-hydroxybenzoyl-CoA thioesterase family.</text>
</comment>
<evidence type="ECO:0000313" key="4">
    <source>
        <dbReference type="EMBL" id="ODC03432.1"/>
    </source>
</evidence>
<proteinExistence type="inferred from homology"/>
<dbReference type="InterPro" id="IPR006683">
    <property type="entry name" value="Thioestr_dom"/>
</dbReference>
<dbReference type="NCBIfam" id="TIGR02799">
    <property type="entry name" value="thio_ybgC"/>
    <property type="match status" value="1"/>
</dbReference>
<keyword evidence="5" id="KW-1185">Reference proteome</keyword>
<dbReference type="InterPro" id="IPR029069">
    <property type="entry name" value="HotDog_dom_sf"/>
</dbReference>
<evidence type="ECO:0000256" key="2">
    <source>
        <dbReference type="ARBA" id="ARBA00022801"/>
    </source>
</evidence>
<feature type="domain" description="Thioesterase" evidence="3">
    <location>
        <begin position="22"/>
        <end position="103"/>
    </location>
</feature>
<dbReference type="SUPFAM" id="SSF54637">
    <property type="entry name" value="Thioesterase/thiol ester dehydrase-isomerase"/>
    <property type="match status" value="1"/>
</dbReference>
<dbReference type="FunFam" id="3.10.129.10:FF:000004">
    <property type="entry name" value="Tol-pal system-associated acyl-CoA thioesterase"/>
    <property type="match status" value="1"/>
</dbReference>
<dbReference type="RefSeq" id="WP_068997848.1">
    <property type="nucleotide sequence ID" value="NZ_MDTQ01000001.1"/>
</dbReference>
<dbReference type="InterPro" id="IPR014166">
    <property type="entry name" value="Tol-Pal_acyl-CoA_thioesterase"/>
</dbReference>
<evidence type="ECO:0000313" key="5">
    <source>
        <dbReference type="Proteomes" id="UP000094291"/>
    </source>
</evidence>